<dbReference type="InterPro" id="IPR027417">
    <property type="entry name" value="P-loop_NTPase"/>
</dbReference>
<name>X1A4W4_9ZZZZ</name>
<protein>
    <recommendedName>
        <fullName evidence="1">Sulfotransferase domain-containing protein</fullName>
    </recommendedName>
</protein>
<dbReference type="AlphaFoldDB" id="X1A4W4"/>
<dbReference type="SUPFAM" id="SSF52540">
    <property type="entry name" value="P-loop containing nucleoside triphosphate hydrolases"/>
    <property type="match status" value="1"/>
</dbReference>
<evidence type="ECO:0000259" key="1">
    <source>
        <dbReference type="Pfam" id="PF00685"/>
    </source>
</evidence>
<dbReference type="Pfam" id="PF00685">
    <property type="entry name" value="Sulfotransfer_1"/>
    <property type="match status" value="1"/>
</dbReference>
<dbReference type="InterPro" id="IPR000863">
    <property type="entry name" value="Sulfotransferase_dom"/>
</dbReference>
<dbReference type="GO" id="GO:0008146">
    <property type="term" value="F:sulfotransferase activity"/>
    <property type="evidence" value="ECO:0007669"/>
    <property type="project" value="InterPro"/>
</dbReference>
<dbReference type="Gene3D" id="3.40.50.300">
    <property type="entry name" value="P-loop containing nucleotide triphosphate hydrolases"/>
    <property type="match status" value="1"/>
</dbReference>
<dbReference type="EMBL" id="BART01016033">
    <property type="protein sequence ID" value="GAG76799.1"/>
    <property type="molecule type" value="Genomic_DNA"/>
</dbReference>
<feature type="domain" description="Sulfotransferase" evidence="1">
    <location>
        <begin position="46"/>
        <end position="255"/>
    </location>
</feature>
<reference evidence="2" key="1">
    <citation type="journal article" date="2014" name="Front. Microbiol.">
        <title>High frequency of phylogenetically diverse reductive dehalogenase-homologous genes in deep subseafloor sedimentary metagenomes.</title>
        <authorList>
            <person name="Kawai M."/>
            <person name="Futagami T."/>
            <person name="Toyoda A."/>
            <person name="Takaki Y."/>
            <person name="Nishi S."/>
            <person name="Hori S."/>
            <person name="Arai W."/>
            <person name="Tsubouchi T."/>
            <person name="Morono Y."/>
            <person name="Uchiyama I."/>
            <person name="Ito T."/>
            <person name="Fujiyama A."/>
            <person name="Inagaki F."/>
            <person name="Takami H."/>
        </authorList>
    </citation>
    <scope>NUCLEOTIDE SEQUENCE</scope>
    <source>
        <strain evidence="2">Expedition CK06-06</strain>
    </source>
</reference>
<proteinExistence type="predicted"/>
<accession>X1A4W4</accession>
<sequence length="262" mass="31168">MGFDHFATQSEYFLRATRIIKRCIKRADKRKSVRQRLDNPKGKNQAVFLVGCGRSGTNMVTRRLARSWQVDLYNEDNQEAFNNWRLREVSVIDDLIENGYAHIKLFKPIVETHLSAMFLSRYTTGKILFVYRHFNDVINSSINHFGEERWYSRVKAWVDDDFTEFLPALVPEKTKQFIYSLWDPSLIPVSVLGIYWIFYNRLYFDLGLHEHDRVMLLNYENLVLEPEKSFQNICNFLSLKYYSHMVDDIFSSSIKKRKNSFN</sequence>
<comment type="caution">
    <text evidence="2">The sequence shown here is derived from an EMBL/GenBank/DDBJ whole genome shotgun (WGS) entry which is preliminary data.</text>
</comment>
<gene>
    <name evidence="2" type="ORF">S01H4_30968</name>
</gene>
<organism evidence="2">
    <name type="scientific">marine sediment metagenome</name>
    <dbReference type="NCBI Taxonomy" id="412755"/>
    <lineage>
        <taxon>unclassified sequences</taxon>
        <taxon>metagenomes</taxon>
        <taxon>ecological metagenomes</taxon>
    </lineage>
</organism>
<evidence type="ECO:0000313" key="2">
    <source>
        <dbReference type="EMBL" id="GAG76799.1"/>
    </source>
</evidence>